<proteinExistence type="predicted"/>
<dbReference type="Proteomes" id="UP000030689">
    <property type="component" value="Unassembled WGS sequence"/>
</dbReference>
<accession>V4LQC5</accession>
<keyword evidence="2" id="KW-1185">Reference proteome</keyword>
<gene>
    <name evidence="1" type="ORF">EUTSA_v10017506mg</name>
</gene>
<protein>
    <submittedName>
        <fullName evidence="1">Uncharacterized protein</fullName>
    </submittedName>
</protein>
<name>V4LQC5_EUTSA</name>
<sequence length="66" mass="7440">MISMFDEQFNICLSLGSLFLTRPISGLTCTVKLASSCEVSNLTLSIQLSKPCKLTHVYKYTYLHLH</sequence>
<evidence type="ECO:0000313" key="1">
    <source>
        <dbReference type="EMBL" id="ESQ52800.1"/>
    </source>
</evidence>
<organism evidence="1 2">
    <name type="scientific">Eutrema salsugineum</name>
    <name type="common">Saltwater cress</name>
    <name type="synonym">Sisymbrium salsugineum</name>
    <dbReference type="NCBI Taxonomy" id="72664"/>
    <lineage>
        <taxon>Eukaryota</taxon>
        <taxon>Viridiplantae</taxon>
        <taxon>Streptophyta</taxon>
        <taxon>Embryophyta</taxon>
        <taxon>Tracheophyta</taxon>
        <taxon>Spermatophyta</taxon>
        <taxon>Magnoliopsida</taxon>
        <taxon>eudicotyledons</taxon>
        <taxon>Gunneridae</taxon>
        <taxon>Pentapetalae</taxon>
        <taxon>rosids</taxon>
        <taxon>malvids</taxon>
        <taxon>Brassicales</taxon>
        <taxon>Brassicaceae</taxon>
        <taxon>Eutremeae</taxon>
        <taxon>Eutrema</taxon>
    </lineage>
</organism>
<dbReference type="KEGG" id="eus:EUTSA_v10017506mg"/>
<dbReference type="EMBL" id="KI517385">
    <property type="protein sequence ID" value="ESQ52800.1"/>
    <property type="molecule type" value="Genomic_DNA"/>
</dbReference>
<reference evidence="1 2" key="1">
    <citation type="journal article" date="2013" name="Front. Plant Sci.">
        <title>The Reference Genome of the Halophytic Plant Eutrema salsugineum.</title>
        <authorList>
            <person name="Yang R."/>
            <person name="Jarvis D.E."/>
            <person name="Chen H."/>
            <person name="Beilstein M.A."/>
            <person name="Grimwood J."/>
            <person name="Jenkins J."/>
            <person name="Shu S."/>
            <person name="Prochnik S."/>
            <person name="Xin M."/>
            <person name="Ma C."/>
            <person name="Schmutz J."/>
            <person name="Wing R.A."/>
            <person name="Mitchell-Olds T."/>
            <person name="Schumaker K.S."/>
            <person name="Wang X."/>
        </authorList>
    </citation>
    <scope>NUCLEOTIDE SEQUENCE [LARGE SCALE GENOMIC DNA]</scope>
</reference>
<dbReference type="AlphaFoldDB" id="V4LQC5"/>
<dbReference type="Gramene" id="ESQ52800">
    <property type="protein sequence ID" value="ESQ52800"/>
    <property type="gene ID" value="EUTSA_v10017506mg"/>
</dbReference>
<evidence type="ECO:0000313" key="2">
    <source>
        <dbReference type="Proteomes" id="UP000030689"/>
    </source>
</evidence>